<accession>A0ABV7A9S9</accession>
<dbReference type="RefSeq" id="WP_390307810.1">
    <property type="nucleotide sequence ID" value="NZ_JBHRRZ010000039.1"/>
</dbReference>
<evidence type="ECO:0000313" key="3">
    <source>
        <dbReference type="Proteomes" id="UP001595387"/>
    </source>
</evidence>
<evidence type="ECO:0000256" key="1">
    <source>
        <dbReference type="SAM" id="MobiDB-lite"/>
    </source>
</evidence>
<organism evidence="2 3">
    <name type="scientific">Virgibacillus sediminis</name>
    <dbReference type="NCBI Taxonomy" id="202260"/>
    <lineage>
        <taxon>Bacteria</taxon>
        <taxon>Bacillati</taxon>
        <taxon>Bacillota</taxon>
        <taxon>Bacilli</taxon>
        <taxon>Bacillales</taxon>
        <taxon>Bacillaceae</taxon>
        <taxon>Virgibacillus</taxon>
    </lineage>
</organism>
<dbReference type="Proteomes" id="UP001595387">
    <property type="component" value="Unassembled WGS sequence"/>
</dbReference>
<proteinExistence type="predicted"/>
<evidence type="ECO:0000313" key="2">
    <source>
        <dbReference type="EMBL" id="MFC2949842.1"/>
    </source>
</evidence>
<feature type="region of interest" description="Disordered" evidence="1">
    <location>
        <begin position="128"/>
        <end position="167"/>
    </location>
</feature>
<protein>
    <submittedName>
        <fullName evidence="2">Uncharacterized protein</fullName>
    </submittedName>
</protein>
<dbReference type="EMBL" id="JBHRRZ010000039">
    <property type="protein sequence ID" value="MFC2949842.1"/>
    <property type="molecule type" value="Genomic_DNA"/>
</dbReference>
<reference evidence="3" key="1">
    <citation type="journal article" date="2019" name="Int. J. Syst. Evol. Microbiol.">
        <title>The Global Catalogue of Microorganisms (GCM) 10K type strain sequencing project: providing services to taxonomists for standard genome sequencing and annotation.</title>
        <authorList>
            <consortium name="The Broad Institute Genomics Platform"/>
            <consortium name="The Broad Institute Genome Sequencing Center for Infectious Disease"/>
            <person name="Wu L."/>
            <person name="Ma J."/>
        </authorList>
    </citation>
    <scope>NUCLEOTIDE SEQUENCE [LARGE SCALE GENOMIC DNA]</scope>
    <source>
        <strain evidence="3">KCTC 13193</strain>
    </source>
</reference>
<gene>
    <name evidence="2" type="ORF">ACFODW_16080</name>
</gene>
<keyword evidence="3" id="KW-1185">Reference proteome</keyword>
<comment type="caution">
    <text evidence="2">The sequence shown here is derived from an EMBL/GenBank/DDBJ whole genome shotgun (WGS) entry which is preliminary data.</text>
</comment>
<sequence>MLKKDLFKWLPRKDQLTCERKLSRVMKRLRVRNFNFNWDRKSCFIEFRYQERSYRLEHSIEKAKKRGIFLNNGLDCLLELTKSLEDLCGIIERGTYPFEAWIAGMEQATAQEEEISEYEEEFHIRYRSTGKQTPSDYQHHDQLTPFDQDSPLRFNHPEQILQSTDRK</sequence>
<name>A0ABV7A9S9_9BACI</name>